<keyword evidence="2" id="KW-0472">Membrane</keyword>
<evidence type="ECO:0000313" key="3">
    <source>
        <dbReference type="EMBL" id="TNV78103.1"/>
    </source>
</evidence>
<keyword evidence="2" id="KW-0812">Transmembrane</keyword>
<protein>
    <recommendedName>
        <fullName evidence="5">Transmembrane protein</fullName>
    </recommendedName>
</protein>
<evidence type="ECO:0000313" key="4">
    <source>
        <dbReference type="Proteomes" id="UP000785679"/>
    </source>
</evidence>
<accession>A0A8J8NNG5</accession>
<evidence type="ECO:0000256" key="2">
    <source>
        <dbReference type="SAM" id="Phobius"/>
    </source>
</evidence>
<feature type="transmembrane region" description="Helical" evidence="2">
    <location>
        <begin position="51"/>
        <end position="72"/>
    </location>
</feature>
<name>A0A8J8NNG5_HALGN</name>
<keyword evidence="4" id="KW-1185">Reference proteome</keyword>
<dbReference type="EMBL" id="RRYP01010887">
    <property type="protein sequence ID" value="TNV78103.1"/>
    <property type="molecule type" value="Genomic_DNA"/>
</dbReference>
<feature type="coiled-coil region" evidence="1">
    <location>
        <begin position="398"/>
        <end position="425"/>
    </location>
</feature>
<keyword evidence="2" id="KW-1133">Transmembrane helix</keyword>
<proteinExistence type="predicted"/>
<reference evidence="3" key="1">
    <citation type="submission" date="2019-06" db="EMBL/GenBank/DDBJ databases">
        <authorList>
            <person name="Zheng W."/>
        </authorList>
    </citation>
    <scope>NUCLEOTIDE SEQUENCE</scope>
    <source>
        <strain evidence="3">QDHG01</strain>
    </source>
</reference>
<feature type="transmembrane region" description="Helical" evidence="2">
    <location>
        <begin position="321"/>
        <end position="344"/>
    </location>
</feature>
<dbReference type="AlphaFoldDB" id="A0A8J8NNG5"/>
<gene>
    <name evidence="3" type="ORF">FGO68_gene12521</name>
</gene>
<keyword evidence="1" id="KW-0175">Coiled coil</keyword>
<comment type="caution">
    <text evidence="3">The sequence shown here is derived from an EMBL/GenBank/DDBJ whole genome shotgun (WGS) entry which is preliminary data.</text>
</comment>
<evidence type="ECO:0000256" key="1">
    <source>
        <dbReference type="SAM" id="Coils"/>
    </source>
</evidence>
<dbReference type="Proteomes" id="UP000785679">
    <property type="component" value="Unassembled WGS sequence"/>
</dbReference>
<organism evidence="3 4">
    <name type="scientific">Halteria grandinella</name>
    <dbReference type="NCBI Taxonomy" id="5974"/>
    <lineage>
        <taxon>Eukaryota</taxon>
        <taxon>Sar</taxon>
        <taxon>Alveolata</taxon>
        <taxon>Ciliophora</taxon>
        <taxon>Intramacronucleata</taxon>
        <taxon>Spirotrichea</taxon>
        <taxon>Stichotrichia</taxon>
        <taxon>Sporadotrichida</taxon>
        <taxon>Halteriidae</taxon>
        <taxon>Halteria</taxon>
    </lineage>
</organism>
<sequence length="428" mass="49597">MIGIQEVIYLFTQMKSSTSVKTQAASLLKRLSIGKYHTKLYHKGETYSSSVIGGLFTLVMIVFMSGVAFYLLDNALSEDKKHYTIVQKPSNLLNNETKFHYFKDNLLNTCFQIFKASDSPQNCSDLQLSVVFQNRQKANTTQQTFRFSPLSGIIENLCELNCVESKDQESQDFRVFMMGQLEQGAIDYEIDKESMLIPLKFIFKNITQVESMGSLTLKFLNGNIFESGLYPQNRLINYRPLDCDTKKGQDFIQTSLAVMKYRSTESVFLTNFQETFIINSNFHTETLVCKREKIQETLDVEFSFSYNSPIMIEYVRTPDSIISVLSKIGGLLAVFKLSTFLFWWHMTSFEKKIASDLKLQKKPMPIEENINTLMGESMLITEQKTSQSVKEIFSFEEYIRMREEIEKLTDINEKWARRFEKIEKAINL</sequence>
<evidence type="ECO:0008006" key="5">
    <source>
        <dbReference type="Google" id="ProtNLM"/>
    </source>
</evidence>